<evidence type="ECO:0000259" key="16">
    <source>
        <dbReference type="PROSITE" id="PS50011"/>
    </source>
</evidence>
<feature type="domain" description="Protein kinase" evidence="16">
    <location>
        <begin position="14"/>
        <end position="272"/>
    </location>
</feature>
<dbReference type="SUPFAM" id="SSF56112">
    <property type="entry name" value="Protein kinase-like (PK-like)"/>
    <property type="match status" value="1"/>
</dbReference>
<evidence type="ECO:0000256" key="2">
    <source>
        <dbReference type="ARBA" id="ARBA00012434"/>
    </source>
</evidence>
<dbReference type="EMBL" id="HAEB01019436">
    <property type="protein sequence ID" value="SBQ65963.1"/>
    <property type="molecule type" value="Transcribed_RNA"/>
</dbReference>
<evidence type="ECO:0000256" key="4">
    <source>
        <dbReference type="ARBA" id="ARBA00022553"/>
    </source>
</evidence>
<dbReference type="Gene3D" id="3.10.450.50">
    <property type="match status" value="1"/>
</dbReference>
<dbReference type="Pfam" id="PF08332">
    <property type="entry name" value="CaMKII_AD"/>
    <property type="match status" value="1"/>
</dbReference>
<keyword evidence="7 17" id="KW-0418">Kinase</keyword>
<comment type="similarity">
    <text evidence="1">Belongs to the protein kinase superfamily. CAMK Ser/Thr protein kinase family. CaMK subfamily.</text>
</comment>
<evidence type="ECO:0000256" key="5">
    <source>
        <dbReference type="ARBA" id="ARBA00022679"/>
    </source>
</evidence>
<evidence type="ECO:0000256" key="13">
    <source>
        <dbReference type="ARBA" id="ARBA00064333"/>
    </source>
</evidence>
<evidence type="ECO:0000256" key="1">
    <source>
        <dbReference type="ARBA" id="ARBA00005354"/>
    </source>
</evidence>
<dbReference type="Gene3D" id="1.10.510.10">
    <property type="entry name" value="Transferase(Phosphotransferase) domain 1"/>
    <property type="match status" value="1"/>
</dbReference>
<keyword evidence="8 14" id="KW-0067">ATP-binding</keyword>
<feature type="compositionally biased region" description="Low complexity" evidence="15">
    <location>
        <begin position="393"/>
        <end position="402"/>
    </location>
</feature>
<dbReference type="CDD" id="cd14086">
    <property type="entry name" value="STKc_CaMKII"/>
    <property type="match status" value="1"/>
</dbReference>
<dbReference type="GO" id="GO:0043226">
    <property type="term" value="C:organelle"/>
    <property type="evidence" value="ECO:0007669"/>
    <property type="project" value="UniProtKB-ARBA"/>
</dbReference>
<dbReference type="Gene3D" id="6.10.140.620">
    <property type="match status" value="1"/>
</dbReference>
<keyword evidence="6 14" id="KW-0547">Nucleotide-binding</keyword>
<dbReference type="InterPro" id="IPR017441">
    <property type="entry name" value="Protein_kinase_ATP_BS"/>
</dbReference>
<dbReference type="FunFam" id="1.10.510.10:FF:000001">
    <property type="entry name" value="Calcium/calmodulin-dependent protein kinase type II subunit delta"/>
    <property type="match status" value="1"/>
</dbReference>
<evidence type="ECO:0000313" key="17">
    <source>
        <dbReference type="EMBL" id="SBQ65963.1"/>
    </source>
</evidence>
<dbReference type="FunFam" id="3.10.450.50:FF:000001">
    <property type="entry name" value="calcium/calmodulin-dependent protein kinase type II subunit gamma isoform X1"/>
    <property type="match status" value="1"/>
</dbReference>
<reference evidence="17" key="1">
    <citation type="submission" date="2016-05" db="EMBL/GenBank/DDBJ databases">
        <authorList>
            <person name="Lavstsen T."/>
            <person name="Jespersen J.S."/>
        </authorList>
    </citation>
    <scope>NUCLEOTIDE SEQUENCE</scope>
    <source>
        <tissue evidence="17">Brain</tissue>
    </source>
</reference>
<dbReference type="PROSITE" id="PS00108">
    <property type="entry name" value="PROTEIN_KINASE_ST"/>
    <property type="match status" value="1"/>
</dbReference>
<evidence type="ECO:0000256" key="9">
    <source>
        <dbReference type="ARBA" id="ARBA00022860"/>
    </source>
</evidence>
<dbReference type="AlphaFoldDB" id="A0A1A8G4D7"/>
<comment type="catalytic activity">
    <reaction evidence="10">
        <text>L-threonyl-[protein] + ATP = O-phospho-L-threonyl-[protein] + ADP + H(+)</text>
        <dbReference type="Rhea" id="RHEA:46608"/>
        <dbReference type="Rhea" id="RHEA-COMP:11060"/>
        <dbReference type="Rhea" id="RHEA-COMP:11605"/>
        <dbReference type="ChEBI" id="CHEBI:15378"/>
        <dbReference type="ChEBI" id="CHEBI:30013"/>
        <dbReference type="ChEBI" id="CHEBI:30616"/>
        <dbReference type="ChEBI" id="CHEBI:61977"/>
        <dbReference type="ChEBI" id="CHEBI:456216"/>
        <dbReference type="EC" id="2.7.11.17"/>
    </reaction>
</comment>
<comment type="catalytic activity">
    <reaction evidence="11">
        <text>L-seryl-[protein] + ATP = O-phospho-L-seryl-[protein] + ADP + H(+)</text>
        <dbReference type="Rhea" id="RHEA:17989"/>
        <dbReference type="Rhea" id="RHEA-COMP:9863"/>
        <dbReference type="Rhea" id="RHEA-COMP:11604"/>
        <dbReference type="ChEBI" id="CHEBI:15378"/>
        <dbReference type="ChEBI" id="CHEBI:29999"/>
        <dbReference type="ChEBI" id="CHEBI:30616"/>
        <dbReference type="ChEBI" id="CHEBI:83421"/>
        <dbReference type="ChEBI" id="CHEBI:456216"/>
        <dbReference type="EC" id="2.7.11.17"/>
    </reaction>
</comment>
<sequence length="551" mass="61655">MATTATSTRFTDEYQLYEELGKGAFSVVRRCVKKSSGQEYAAKIINTKKLSARDHQKLEREARICRLLKHPNIVRLHDSISEEGFHYLVFDLVTGGELFEDIVAREYYSEADASHCISQILESVNHIHQHDIVHRDLKPENLLLASKMKGAAVKLADFGLAIEVQGDQQAWFGFAGTPGYLSPEVLRKDPYGKPVDIWACGVILYILLVGYPPFWDEDQHKLYQQIKAGAYDFPSPEWDTVTPEAKNLINQMLTINPAKRITAEQALKHPWVCHRSTVASMMHRQETVECLRKFNARRKLKGAILTTMLVSRNFSACKSLLNKKSDSAKPSTNNSKNSIVSAINALKDTNMATNAQMESQSTVVHNPPDGVKGSTESNATNDEEEMKGRKADSSALSQSSAAEEMPPLLPSPQSSPATRKQEIIKITEQLIEAINNGDFDAYTKICDPGLTSFEPEALGNLVEGMDFHKFYFENLLSKNHKPVHTTLLNPHVHLIGEDAACIAYIRLTQFVDSTGRPRSSQSEETRVWHRRDGKWLNVHFHCSGAPAAPLQ</sequence>
<evidence type="ECO:0000256" key="7">
    <source>
        <dbReference type="ARBA" id="ARBA00022777"/>
    </source>
</evidence>
<evidence type="ECO:0000256" key="6">
    <source>
        <dbReference type="ARBA" id="ARBA00022741"/>
    </source>
</evidence>
<evidence type="ECO:0000256" key="15">
    <source>
        <dbReference type="SAM" id="MobiDB-lite"/>
    </source>
</evidence>
<keyword evidence="5" id="KW-0808">Transferase</keyword>
<accession>A0A1A8G4D7</accession>
<dbReference type="PANTHER" id="PTHR24347">
    <property type="entry name" value="SERINE/THREONINE-PROTEIN KINASE"/>
    <property type="match status" value="1"/>
</dbReference>
<dbReference type="InterPro" id="IPR000719">
    <property type="entry name" value="Prot_kinase_dom"/>
</dbReference>
<comment type="subunit">
    <text evidence="13">CAMK2 is composed of four different chains: alpha, beta, gamma, and delta. The different isoforms assemble into homo- or heteromultimeric holoenzymes composed of 8 to 12 subunits.</text>
</comment>
<protein>
    <recommendedName>
        <fullName evidence="2">calcium/calmodulin-dependent protein kinase</fullName>
        <ecNumber evidence="2">2.7.11.17</ecNumber>
    </recommendedName>
</protein>
<evidence type="ECO:0000256" key="3">
    <source>
        <dbReference type="ARBA" id="ARBA00022527"/>
    </source>
</evidence>
<dbReference type="PROSITE" id="PS50011">
    <property type="entry name" value="PROTEIN_KINASE_DOM"/>
    <property type="match status" value="1"/>
</dbReference>
<keyword evidence="4" id="KW-0597">Phosphoprotein</keyword>
<dbReference type="Pfam" id="PF00069">
    <property type="entry name" value="Pkinase"/>
    <property type="match status" value="1"/>
</dbReference>
<evidence type="ECO:0000256" key="11">
    <source>
        <dbReference type="ARBA" id="ARBA00047430"/>
    </source>
</evidence>
<proteinExistence type="inferred from homology"/>
<evidence type="ECO:0000256" key="10">
    <source>
        <dbReference type="ARBA" id="ARBA00047307"/>
    </source>
</evidence>
<dbReference type="InterPro" id="IPR013543">
    <property type="entry name" value="Ca/CaM-dep_prot_kinase-assoc"/>
</dbReference>
<dbReference type="PROSITE" id="PS00107">
    <property type="entry name" value="PROTEIN_KINASE_ATP"/>
    <property type="match status" value="1"/>
</dbReference>
<reference evidence="17" key="2">
    <citation type="submission" date="2016-06" db="EMBL/GenBank/DDBJ databases">
        <title>The genome of a short-lived fish provides insights into sex chromosome evolution and the genetic control of aging.</title>
        <authorList>
            <person name="Reichwald K."/>
            <person name="Felder M."/>
            <person name="Petzold A."/>
            <person name="Koch P."/>
            <person name="Groth M."/>
            <person name="Platzer M."/>
        </authorList>
    </citation>
    <scope>NUCLEOTIDE SEQUENCE</scope>
    <source>
        <tissue evidence="17">Brain</tissue>
    </source>
</reference>
<dbReference type="GO" id="GO:0004683">
    <property type="term" value="F:calcium/calmodulin-dependent protein kinase activity"/>
    <property type="evidence" value="ECO:0007669"/>
    <property type="project" value="UniProtKB-EC"/>
</dbReference>
<dbReference type="GO" id="GO:0005524">
    <property type="term" value="F:ATP binding"/>
    <property type="evidence" value="ECO:0007669"/>
    <property type="project" value="UniProtKB-UniRule"/>
</dbReference>
<feature type="region of interest" description="Disordered" evidence="15">
    <location>
        <begin position="358"/>
        <end position="419"/>
    </location>
</feature>
<feature type="binding site" evidence="14">
    <location>
        <position position="43"/>
    </location>
    <ligand>
        <name>ATP</name>
        <dbReference type="ChEBI" id="CHEBI:30616"/>
    </ligand>
</feature>
<dbReference type="FunFam" id="3.30.200.20:FF:000002">
    <property type="entry name" value="Calcium/calmodulin-dependent protein kinase type II subunit delta isoform 2"/>
    <property type="match status" value="1"/>
</dbReference>
<gene>
    <name evidence="17" type="primary">CAMK2G1</name>
</gene>
<organism evidence="17">
    <name type="scientific">Nothobranchius korthausae</name>
    <dbReference type="NCBI Taxonomy" id="1143690"/>
    <lineage>
        <taxon>Eukaryota</taxon>
        <taxon>Metazoa</taxon>
        <taxon>Chordata</taxon>
        <taxon>Craniata</taxon>
        <taxon>Vertebrata</taxon>
        <taxon>Euteleostomi</taxon>
        <taxon>Actinopterygii</taxon>
        <taxon>Neopterygii</taxon>
        <taxon>Teleostei</taxon>
        <taxon>Neoteleostei</taxon>
        <taxon>Acanthomorphata</taxon>
        <taxon>Ovalentaria</taxon>
        <taxon>Atherinomorphae</taxon>
        <taxon>Cyprinodontiformes</taxon>
        <taxon>Nothobranchiidae</taxon>
        <taxon>Nothobranchius</taxon>
    </lineage>
</organism>
<dbReference type="SMART" id="SM00220">
    <property type="entry name" value="S_TKc"/>
    <property type="match status" value="1"/>
</dbReference>
<evidence type="ECO:0000256" key="14">
    <source>
        <dbReference type="PROSITE-ProRule" id="PRU10141"/>
    </source>
</evidence>
<keyword evidence="9" id="KW-0112">Calmodulin-binding</keyword>
<evidence type="ECO:0000256" key="12">
    <source>
        <dbReference type="ARBA" id="ARBA00056581"/>
    </source>
</evidence>
<dbReference type="InterPro" id="IPR011009">
    <property type="entry name" value="Kinase-like_dom_sf"/>
</dbReference>
<dbReference type="InterPro" id="IPR032710">
    <property type="entry name" value="NTF2-like_dom_sf"/>
</dbReference>
<keyword evidence="3" id="KW-0723">Serine/threonine-protein kinase</keyword>
<dbReference type="EC" id="2.7.11.17" evidence="2"/>
<evidence type="ECO:0000256" key="8">
    <source>
        <dbReference type="ARBA" id="ARBA00022840"/>
    </source>
</evidence>
<dbReference type="InterPro" id="IPR008271">
    <property type="entry name" value="Ser/Thr_kinase_AS"/>
</dbReference>
<dbReference type="GO" id="GO:0005516">
    <property type="term" value="F:calmodulin binding"/>
    <property type="evidence" value="ECO:0007669"/>
    <property type="project" value="UniProtKB-KW"/>
</dbReference>
<name>A0A1A8G4D7_9TELE</name>
<dbReference type="Gene3D" id="3.30.200.20">
    <property type="entry name" value="Phosphorylase Kinase, domain 1"/>
    <property type="match status" value="1"/>
</dbReference>
<dbReference type="SUPFAM" id="SSF54427">
    <property type="entry name" value="NTF2-like"/>
    <property type="match status" value="1"/>
</dbReference>
<comment type="function">
    <text evidence="12">CaM-kinase II (CAMK2) is a prominent kinase in the central nervous system.</text>
</comment>